<evidence type="ECO:0000313" key="3">
    <source>
        <dbReference type="Proteomes" id="UP000295345"/>
    </source>
</evidence>
<feature type="region of interest" description="Disordered" evidence="1">
    <location>
        <begin position="20"/>
        <end position="88"/>
    </location>
</feature>
<accession>A0A4V2Y3T2</accession>
<evidence type="ECO:0000313" key="2">
    <source>
        <dbReference type="EMBL" id="TDC77695.1"/>
    </source>
</evidence>
<feature type="compositionally biased region" description="Low complexity" evidence="1">
    <location>
        <begin position="64"/>
        <end position="74"/>
    </location>
</feature>
<gene>
    <name evidence="2" type="ORF">E1283_06615</name>
</gene>
<organism evidence="2 3">
    <name type="scientific">Streptomyces hainanensis</name>
    <dbReference type="NCBI Taxonomy" id="402648"/>
    <lineage>
        <taxon>Bacteria</taxon>
        <taxon>Bacillati</taxon>
        <taxon>Actinomycetota</taxon>
        <taxon>Actinomycetes</taxon>
        <taxon>Kitasatosporales</taxon>
        <taxon>Streptomycetaceae</taxon>
        <taxon>Streptomyces</taxon>
    </lineage>
</organism>
<feature type="non-terminal residue" evidence="2">
    <location>
        <position position="88"/>
    </location>
</feature>
<feature type="compositionally biased region" description="Pro residues" evidence="1">
    <location>
        <begin position="75"/>
        <end position="88"/>
    </location>
</feature>
<keyword evidence="3" id="KW-1185">Reference proteome</keyword>
<sequence>MPDFFARLVGRTTAGATVAGAPRVRPRLPGPFERPDGARAGTSDIEETEAGSDAAPTPGSSRHTPAGTVAAARRAPPPLAPALVAPPA</sequence>
<comment type="caution">
    <text evidence="2">The sequence shown here is derived from an EMBL/GenBank/DDBJ whole genome shotgun (WGS) entry which is preliminary data.</text>
</comment>
<dbReference type="AlphaFoldDB" id="A0A4V2Y3T2"/>
<proteinExistence type="predicted"/>
<dbReference type="Proteomes" id="UP000295345">
    <property type="component" value="Unassembled WGS sequence"/>
</dbReference>
<dbReference type="EMBL" id="SMKI01000048">
    <property type="protein sequence ID" value="TDC77695.1"/>
    <property type="molecule type" value="Genomic_DNA"/>
</dbReference>
<protein>
    <submittedName>
        <fullName evidence="2">Uncharacterized protein</fullName>
    </submittedName>
</protein>
<evidence type="ECO:0000256" key="1">
    <source>
        <dbReference type="SAM" id="MobiDB-lite"/>
    </source>
</evidence>
<name>A0A4V2Y3T2_9ACTN</name>
<reference evidence="2 3" key="1">
    <citation type="submission" date="2019-03" db="EMBL/GenBank/DDBJ databases">
        <title>Draft genome sequences of novel Actinobacteria.</title>
        <authorList>
            <person name="Sahin N."/>
            <person name="Ay H."/>
            <person name="Saygin H."/>
        </authorList>
    </citation>
    <scope>NUCLEOTIDE SEQUENCE [LARGE SCALE GENOMIC DNA]</scope>
    <source>
        <strain evidence="2 3">DSM 41900</strain>
    </source>
</reference>